<evidence type="ECO:0000256" key="1">
    <source>
        <dbReference type="SAM" id="SignalP"/>
    </source>
</evidence>
<evidence type="ECO:0000313" key="3">
    <source>
        <dbReference type="Proteomes" id="UP001196413"/>
    </source>
</evidence>
<organism evidence="2 3">
    <name type="scientific">Parelaphostrongylus tenuis</name>
    <name type="common">Meningeal worm</name>
    <dbReference type="NCBI Taxonomy" id="148309"/>
    <lineage>
        <taxon>Eukaryota</taxon>
        <taxon>Metazoa</taxon>
        <taxon>Ecdysozoa</taxon>
        <taxon>Nematoda</taxon>
        <taxon>Chromadorea</taxon>
        <taxon>Rhabditida</taxon>
        <taxon>Rhabditina</taxon>
        <taxon>Rhabditomorpha</taxon>
        <taxon>Strongyloidea</taxon>
        <taxon>Metastrongylidae</taxon>
        <taxon>Parelaphostrongylus</taxon>
    </lineage>
</organism>
<name>A0AAD5QZ63_PARTN</name>
<dbReference type="Proteomes" id="UP001196413">
    <property type="component" value="Unassembled WGS sequence"/>
</dbReference>
<gene>
    <name evidence="2" type="ORF">KIN20_027286</name>
</gene>
<accession>A0AAD5QZ63</accession>
<dbReference type="EMBL" id="JAHQIW010005587">
    <property type="protein sequence ID" value="KAJ1366594.1"/>
    <property type="molecule type" value="Genomic_DNA"/>
</dbReference>
<dbReference type="AlphaFoldDB" id="A0AAD5QZ63"/>
<feature type="chain" id="PRO_5042198265" evidence="1">
    <location>
        <begin position="21"/>
        <end position="106"/>
    </location>
</feature>
<reference evidence="2" key="1">
    <citation type="submission" date="2021-06" db="EMBL/GenBank/DDBJ databases">
        <title>Parelaphostrongylus tenuis whole genome reference sequence.</title>
        <authorList>
            <person name="Garwood T.J."/>
            <person name="Larsen P.A."/>
            <person name="Fountain-Jones N.M."/>
            <person name="Garbe J.R."/>
            <person name="Macchietto M.G."/>
            <person name="Kania S.A."/>
            <person name="Gerhold R.W."/>
            <person name="Richards J.E."/>
            <person name="Wolf T.M."/>
        </authorList>
    </citation>
    <scope>NUCLEOTIDE SEQUENCE</scope>
    <source>
        <strain evidence="2">MNPRO001-30</strain>
        <tissue evidence="2">Meninges</tissue>
    </source>
</reference>
<comment type="caution">
    <text evidence="2">The sequence shown here is derived from an EMBL/GenBank/DDBJ whole genome shotgun (WGS) entry which is preliminary data.</text>
</comment>
<sequence length="106" mass="11628">MGQRLALSLVIAFTSRVGSAGDGSPAITQLANESFTEEPMIQHAGNVFKLSFANRTTTMFYVKIEEHSSTPFDQEESSHSLRGKCNMTRIKLSGANFNFLIVEILG</sequence>
<keyword evidence="3" id="KW-1185">Reference proteome</keyword>
<feature type="signal peptide" evidence="1">
    <location>
        <begin position="1"/>
        <end position="20"/>
    </location>
</feature>
<evidence type="ECO:0000313" key="2">
    <source>
        <dbReference type="EMBL" id="KAJ1366594.1"/>
    </source>
</evidence>
<protein>
    <submittedName>
        <fullName evidence="2">Uncharacterized protein</fullName>
    </submittedName>
</protein>
<keyword evidence="1" id="KW-0732">Signal</keyword>
<proteinExistence type="predicted"/>